<keyword evidence="2" id="KW-1185">Reference proteome</keyword>
<reference evidence="1 2" key="1">
    <citation type="submission" date="2021-06" db="EMBL/GenBank/DDBJ databases">
        <title>Caerostris darwini draft genome.</title>
        <authorList>
            <person name="Kono N."/>
            <person name="Arakawa K."/>
        </authorList>
    </citation>
    <scope>NUCLEOTIDE SEQUENCE [LARGE SCALE GENOMIC DNA]</scope>
</reference>
<evidence type="ECO:0000313" key="2">
    <source>
        <dbReference type="Proteomes" id="UP001054837"/>
    </source>
</evidence>
<sequence>MFLLENLRSDILLVGCNTEIPLFGNRACSFLEYYVLHKQVLTDNGYVSCSRGHLSFTVLHRTAVFASVRRSLHPLYGERPSVVHLLPMV</sequence>
<name>A0AAV4RVU6_9ARAC</name>
<gene>
    <name evidence="1" type="ORF">CDAR_223631</name>
</gene>
<evidence type="ECO:0008006" key="3">
    <source>
        <dbReference type="Google" id="ProtNLM"/>
    </source>
</evidence>
<dbReference type="EMBL" id="BPLQ01006946">
    <property type="protein sequence ID" value="GIY26468.1"/>
    <property type="molecule type" value="Genomic_DNA"/>
</dbReference>
<dbReference type="AlphaFoldDB" id="A0AAV4RVU6"/>
<evidence type="ECO:0000313" key="1">
    <source>
        <dbReference type="EMBL" id="GIY26468.1"/>
    </source>
</evidence>
<accession>A0AAV4RVU6</accession>
<protein>
    <recommendedName>
        <fullName evidence="3">Maturase K</fullName>
    </recommendedName>
</protein>
<comment type="caution">
    <text evidence="1">The sequence shown here is derived from an EMBL/GenBank/DDBJ whole genome shotgun (WGS) entry which is preliminary data.</text>
</comment>
<proteinExistence type="predicted"/>
<organism evidence="1 2">
    <name type="scientific">Caerostris darwini</name>
    <dbReference type="NCBI Taxonomy" id="1538125"/>
    <lineage>
        <taxon>Eukaryota</taxon>
        <taxon>Metazoa</taxon>
        <taxon>Ecdysozoa</taxon>
        <taxon>Arthropoda</taxon>
        <taxon>Chelicerata</taxon>
        <taxon>Arachnida</taxon>
        <taxon>Araneae</taxon>
        <taxon>Araneomorphae</taxon>
        <taxon>Entelegynae</taxon>
        <taxon>Araneoidea</taxon>
        <taxon>Araneidae</taxon>
        <taxon>Caerostris</taxon>
    </lineage>
</organism>
<dbReference type="Proteomes" id="UP001054837">
    <property type="component" value="Unassembled WGS sequence"/>
</dbReference>